<evidence type="ECO:0000256" key="1">
    <source>
        <dbReference type="SAM" id="Phobius"/>
    </source>
</evidence>
<dbReference type="SUPFAM" id="SSF74653">
    <property type="entry name" value="TolA/TonB C-terminal domain"/>
    <property type="match status" value="1"/>
</dbReference>
<dbReference type="Proteomes" id="UP000248897">
    <property type="component" value="Chromosome 1"/>
</dbReference>
<dbReference type="EMBL" id="LS483469">
    <property type="protein sequence ID" value="SQI37894.1"/>
    <property type="molecule type" value="Genomic_DNA"/>
</dbReference>
<accession>A0A2X4XMK0</accession>
<reference evidence="2 3" key="1">
    <citation type="submission" date="2018-06" db="EMBL/GenBank/DDBJ databases">
        <authorList>
            <consortium name="Pathogen Informatics"/>
            <person name="Doyle S."/>
        </authorList>
    </citation>
    <scope>NUCLEOTIDE SEQUENCE [LARGE SCALE GENOMIC DNA]</scope>
    <source>
        <strain evidence="2 3">NCTC12961</strain>
    </source>
</reference>
<name>A0A2X4XMK0_SERPL</name>
<dbReference type="GO" id="GO:0016020">
    <property type="term" value="C:membrane"/>
    <property type="evidence" value="ECO:0007669"/>
    <property type="project" value="InterPro"/>
</dbReference>
<evidence type="ECO:0000313" key="3">
    <source>
        <dbReference type="Proteomes" id="UP000248897"/>
    </source>
</evidence>
<dbReference type="Gene3D" id="3.30.1150.10">
    <property type="match status" value="1"/>
</dbReference>
<dbReference type="NCBIfam" id="TIGR02794">
    <property type="entry name" value="tolA_full"/>
    <property type="match status" value="1"/>
</dbReference>
<dbReference type="Pfam" id="PF06519">
    <property type="entry name" value="TolA"/>
    <property type="match status" value="1"/>
</dbReference>
<keyword evidence="1" id="KW-0472">Membrane</keyword>
<dbReference type="InterPro" id="IPR014161">
    <property type="entry name" value="Tol-Pal_TolA"/>
</dbReference>
<dbReference type="GO" id="GO:0043213">
    <property type="term" value="P:bacteriocin transport"/>
    <property type="evidence" value="ECO:0007669"/>
    <property type="project" value="InterPro"/>
</dbReference>
<keyword evidence="1" id="KW-1133">Transmembrane helix</keyword>
<dbReference type="AlphaFoldDB" id="A0A2X4XMK0"/>
<dbReference type="GO" id="GO:0019534">
    <property type="term" value="F:toxin transmembrane transporter activity"/>
    <property type="evidence" value="ECO:0007669"/>
    <property type="project" value="InterPro"/>
</dbReference>
<evidence type="ECO:0000313" key="2">
    <source>
        <dbReference type="EMBL" id="SQI37894.1"/>
    </source>
</evidence>
<feature type="transmembrane region" description="Helical" evidence="1">
    <location>
        <begin position="94"/>
        <end position="115"/>
    </location>
</feature>
<organism evidence="2 3">
    <name type="scientific">Serratia plymuthica</name>
    <dbReference type="NCBI Taxonomy" id="82996"/>
    <lineage>
        <taxon>Bacteria</taxon>
        <taxon>Pseudomonadati</taxon>
        <taxon>Pseudomonadota</taxon>
        <taxon>Gammaproteobacteria</taxon>
        <taxon>Enterobacterales</taxon>
        <taxon>Yersiniaceae</taxon>
        <taxon>Serratia</taxon>
    </lineage>
</organism>
<proteinExistence type="predicted"/>
<sequence length="237" mass="25537">MGKLIYSQTQTSGRLNSFDSTLSKLNAPRFEVTVTGSHSSPGIRRAFLLPRTPDGMRFPNVGLQYSDLRLLKFACVGLLFFPVDILLKKGIMKRVHLGVGICAPALSLVIAALLVTGCAKTSFAIKPVPSDEGVDEMFAAFEGKTAPQPGAEASQYAMQIRSAIQSHFQDAGLYAGKRCALRLMLAPDGMLINARAEEGDPDLCRAAIKAATNARFPKPPSPAVYDAVKNPILEFRP</sequence>
<gene>
    <name evidence="2" type="primary">tolA_3</name>
    <name evidence="2" type="ORF">NCTC12961_02496</name>
</gene>
<protein>
    <submittedName>
        <fullName evidence="2">Cell envelope integrity inner membrane protein TolA</fullName>
    </submittedName>
</protein>
<dbReference type="STRING" id="82996.ADP72_00555"/>
<keyword evidence="1" id="KW-0812">Transmembrane</keyword>